<dbReference type="AlphaFoldDB" id="A0A238ZRH7"/>
<evidence type="ECO:0000313" key="1">
    <source>
        <dbReference type="EMBL" id="SNR85799.1"/>
    </source>
</evidence>
<dbReference type="OrthoDB" id="2085046at2"/>
<sequence>MCDIGYCKHCNEMIMIECPDEATKEEKNQIATKYCKCEKAEYEAKKELEIEKAKQRIQQLFGEEAEKMGFDLIAEEDIHNLMNFVVFLIANKKIKGTTIEINGMTKAKISISSKGKINIERAQAIKYKLEA</sequence>
<dbReference type="EMBL" id="FZOJ01000001">
    <property type="protein sequence ID" value="SNR85799.1"/>
    <property type="molecule type" value="Genomic_DNA"/>
</dbReference>
<accession>A0A238ZRH7</accession>
<keyword evidence="2" id="KW-1185">Reference proteome</keyword>
<proteinExistence type="predicted"/>
<evidence type="ECO:0000313" key="2">
    <source>
        <dbReference type="Proteomes" id="UP000198304"/>
    </source>
</evidence>
<dbReference type="Proteomes" id="UP000198304">
    <property type="component" value="Unassembled WGS sequence"/>
</dbReference>
<dbReference type="RefSeq" id="WP_089280851.1">
    <property type="nucleotide sequence ID" value="NZ_FZOJ01000001.1"/>
</dbReference>
<protein>
    <submittedName>
        <fullName evidence="1">Uncharacterized protein</fullName>
    </submittedName>
</protein>
<organism evidence="1 2">
    <name type="scientific">Anaerovirgula multivorans</name>
    <dbReference type="NCBI Taxonomy" id="312168"/>
    <lineage>
        <taxon>Bacteria</taxon>
        <taxon>Bacillati</taxon>
        <taxon>Bacillota</taxon>
        <taxon>Clostridia</taxon>
        <taxon>Peptostreptococcales</taxon>
        <taxon>Natronincolaceae</taxon>
        <taxon>Anaerovirgula</taxon>
    </lineage>
</organism>
<name>A0A238ZRH7_9FIRM</name>
<gene>
    <name evidence="1" type="ORF">SAMN05446037_100151</name>
</gene>
<reference evidence="1 2" key="1">
    <citation type="submission" date="2017-06" db="EMBL/GenBank/DDBJ databases">
        <authorList>
            <person name="Kim H.J."/>
            <person name="Triplett B.A."/>
        </authorList>
    </citation>
    <scope>NUCLEOTIDE SEQUENCE [LARGE SCALE GENOMIC DNA]</scope>
    <source>
        <strain evidence="1 2">SCA</strain>
    </source>
</reference>